<feature type="non-terminal residue" evidence="1">
    <location>
        <position position="64"/>
    </location>
</feature>
<comment type="caution">
    <text evidence="1">The sequence shown here is derived from an EMBL/GenBank/DDBJ whole genome shotgun (WGS) entry which is preliminary data.</text>
</comment>
<sequence>MAPVPPPTLPDYGGACLSSLVPALLAPPGERPGWLPAPVAAARQVVLLVLDGLGWRQLAERRAL</sequence>
<protein>
    <submittedName>
        <fullName evidence="1">PglZ domain-containing protein</fullName>
    </submittedName>
</protein>
<keyword evidence="2" id="KW-1185">Reference proteome</keyword>
<dbReference type="EMBL" id="WJHE01001101">
    <property type="protein sequence ID" value="MST34615.1"/>
    <property type="molecule type" value="Genomic_DNA"/>
</dbReference>
<organism evidence="1 2">
    <name type="scientific">Acidiferrimicrobium australe</name>
    <dbReference type="NCBI Taxonomy" id="2664430"/>
    <lineage>
        <taxon>Bacteria</taxon>
        <taxon>Bacillati</taxon>
        <taxon>Actinomycetota</taxon>
        <taxon>Acidimicrobiia</taxon>
        <taxon>Acidimicrobiales</taxon>
        <taxon>Acidimicrobiaceae</taxon>
        <taxon>Acidiferrimicrobium</taxon>
    </lineage>
</organism>
<name>A0ABW9QXM3_9ACTN</name>
<dbReference type="Proteomes" id="UP000437736">
    <property type="component" value="Unassembled WGS sequence"/>
</dbReference>
<evidence type="ECO:0000313" key="2">
    <source>
        <dbReference type="Proteomes" id="UP000437736"/>
    </source>
</evidence>
<gene>
    <name evidence="1" type="ORF">GHK86_18040</name>
</gene>
<evidence type="ECO:0000313" key="1">
    <source>
        <dbReference type="EMBL" id="MST34615.1"/>
    </source>
</evidence>
<reference evidence="1 2" key="1">
    <citation type="submission" date="2019-11" db="EMBL/GenBank/DDBJ databases">
        <title>Acidiferrimicrobium australis gen. nov., sp. nov., an acidophilic and obligately heterotrophic, member of the Actinobacteria that catalyses dissimilatory oxido- reduction of iron isolated from metal-rich acidic water in Chile.</title>
        <authorList>
            <person name="Gonzalez D."/>
            <person name="Huber K."/>
            <person name="Hedrich S."/>
            <person name="Rojas-Villalobos C."/>
            <person name="Quatrini R."/>
            <person name="Dinamarca M.A."/>
            <person name="Schwarz A."/>
            <person name="Canales C."/>
            <person name="Nancucheo I."/>
        </authorList>
    </citation>
    <scope>NUCLEOTIDE SEQUENCE [LARGE SCALE GENOMIC DNA]</scope>
    <source>
        <strain evidence="1 2">USS-CCA1</strain>
    </source>
</reference>
<accession>A0ABW9QXM3</accession>
<proteinExistence type="predicted"/>